<proteinExistence type="predicted"/>
<keyword evidence="2" id="KW-1185">Reference proteome</keyword>
<gene>
    <name evidence="1" type="ORF">GCM10023156_40990</name>
</gene>
<name>A0ABP8N645_9BACT</name>
<dbReference type="RefSeq" id="WP_345325059.1">
    <property type="nucleotide sequence ID" value="NZ_BAABGA010000049.1"/>
</dbReference>
<organism evidence="1 2">
    <name type="scientific">Novipirellula rosea</name>
    <dbReference type="NCBI Taxonomy" id="1031540"/>
    <lineage>
        <taxon>Bacteria</taxon>
        <taxon>Pseudomonadati</taxon>
        <taxon>Planctomycetota</taxon>
        <taxon>Planctomycetia</taxon>
        <taxon>Pirellulales</taxon>
        <taxon>Pirellulaceae</taxon>
        <taxon>Novipirellula</taxon>
    </lineage>
</organism>
<evidence type="ECO:0000313" key="1">
    <source>
        <dbReference type="EMBL" id="GAA4460233.1"/>
    </source>
</evidence>
<dbReference type="EMBL" id="BAABGA010000049">
    <property type="protein sequence ID" value="GAA4460233.1"/>
    <property type="molecule type" value="Genomic_DNA"/>
</dbReference>
<reference evidence="2" key="1">
    <citation type="journal article" date="2019" name="Int. J. Syst. Evol. Microbiol.">
        <title>The Global Catalogue of Microorganisms (GCM) 10K type strain sequencing project: providing services to taxonomists for standard genome sequencing and annotation.</title>
        <authorList>
            <consortium name="The Broad Institute Genomics Platform"/>
            <consortium name="The Broad Institute Genome Sequencing Center for Infectious Disease"/>
            <person name="Wu L."/>
            <person name="Ma J."/>
        </authorList>
    </citation>
    <scope>NUCLEOTIDE SEQUENCE [LARGE SCALE GENOMIC DNA]</scope>
    <source>
        <strain evidence="2">JCM 17759</strain>
    </source>
</reference>
<comment type="caution">
    <text evidence="1">The sequence shown here is derived from an EMBL/GenBank/DDBJ whole genome shotgun (WGS) entry which is preliminary data.</text>
</comment>
<dbReference type="Proteomes" id="UP001500840">
    <property type="component" value="Unassembled WGS sequence"/>
</dbReference>
<evidence type="ECO:0000313" key="2">
    <source>
        <dbReference type="Proteomes" id="UP001500840"/>
    </source>
</evidence>
<accession>A0ABP8N645</accession>
<evidence type="ECO:0008006" key="3">
    <source>
        <dbReference type="Google" id="ProtNLM"/>
    </source>
</evidence>
<sequence length="433" mass="48891">MPNKKKATKKKVARGRSYDELASEVIQRCEDAKIECKLARDQEGSQYLAVEMPNGREGRPLYFWEPASIQQFVNAKFEDYIFLGDFDAIASREKQTIEAVLQSQRSMASIIVADAFGVSTEGAESDDPVIITDESFAPDCELRAGIWSDDLHALNPGIGALRGGRKWSIKITGIPFQTHDQALSVLERVSNSLFFQIDLNRGTALSLRRFIRRRRKMGSVHRGDADAAPVFPKTEFDSSPITLYWYARSASGMPLLQFLAYYQCVEFYFPIYSRSVARRRVATILKDPTFRADRDSDLTRVISALSTGPRGFADERSMLRSTIHECLSADELRTYCEQSEERKTFFSKKTNGLTDYRIPIASDDTDLRDHIADRIYDLRCKIVHTKTGSSDESANLLLPYSKEAALMSHDISLIRYIAQRVLIAGSSELKIGK</sequence>
<protein>
    <recommendedName>
        <fullName evidence="3">Apea-like HEPN domain-containing protein</fullName>
    </recommendedName>
</protein>